<gene>
    <name evidence="15" type="ORF">EV213_1136</name>
</gene>
<dbReference type="EC" id="2.7.13.3" evidence="3"/>
<keyword evidence="7" id="KW-0547">Nucleotide-binding</keyword>
<dbReference type="GO" id="GO:0005886">
    <property type="term" value="C:plasma membrane"/>
    <property type="evidence" value="ECO:0007669"/>
    <property type="project" value="UniProtKB-SubCell"/>
</dbReference>
<keyword evidence="16" id="KW-1185">Reference proteome</keyword>
<dbReference type="SUPFAM" id="SSF55874">
    <property type="entry name" value="ATPase domain of HSP90 chaperone/DNA topoisomerase II/histidine kinase"/>
    <property type="match status" value="1"/>
</dbReference>
<evidence type="ECO:0000259" key="14">
    <source>
        <dbReference type="PROSITE" id="PS50109"/>
    </source>
</evidence>
<dbReference type="GO" id="GO:0000155">
    <property type="term" value="F:phosphorelay sensor kinase activity"/>
    <property type="evidence" value="ECO:0007669"/>
    <property type="project" value="TreeGrafter"/>
</dbReference>
<keyword evidence="6 13" id="KW-0812">Transmembrane</keyword>
<reference evidence="15 16" key="1">
    <citation type="submission" date="2019-03" db="EMBL/GenBank/DDBJ databases">
        <title>Genomic Encyclopedia of Type Strains, Phase IV (KMG-IV): sequencing the most valuable type-strain genomes for metagenomic binning, comparative biology and taxonomic classification.</title>
        <authorList>
            <person name="Goeker M."/>
        </authorList>
    </citation>
    <scope>NUCLEOTIDE SEQUENCE [LARGE SCALE GENOMIC DNA]</scope>
    <source>
        <strain evidence="15 16">DSM 28697</strain>
    </source>
</reference>
<dbReference type="InterPro" id="IPR050351">
    <property type="entry name" value="BphY/WalK/GraS-like"/>
</dbReference>
<dbReference type="InterPro" id="IPR003594">
    <property type="entry name" value="HATPase_dom"/>
</dbReference>
<name>A0A4R6TX78_9BACI</name>
<dbReference type="InterPro" id="IPR036890">
    <property type="entry name" value="HATPase_C_sf"/>
</dbReference>
<evidence type="ECO:0000256" key="1">
    <source>
        <dbReference type="ARBA" id="ARBA00000085"/>
    </source>
</evidence>
<evidence type="ECO:0000256" key="8">
    <source>
        <dbReference type="ARBA" id="ARBA00022777"/>
    </source>
</evidence>
<keyword evidence="10 13" id="KW-1133">Transmembrane helix</keyword>
<evidence type="ECO:0000256" key="12">
    <source>
        <dbReference type="ARBA" id="ARBA00023136"/>
    </source>
</evidence>
<dbReference type="SMART" id="SM00387">
    <property type="entry name" value="HATPase_c"/>
    <property type="match status" value="1"/>
</dbReference>
<evidence type="ECO:0000256" key="4">
    <source>
        <dbReference type="ARBA" id="ARBA00022475"/>
    </source>
</evidence>
<keyword evidence="5" id="KW-0808">Transferase</keyword>
<dbReference type="PANTHER" id="PTHR45453">
    <property type="entry name" value="PHOSPHATE REGULON SENSOR PROTEIN PHOR"/>
    <property type="match status" value="1"/>
</dbReference>
<dbReference type="PANTHER" id="PTHR45453:SF2">
    <property type="entry name" value="HISTIDINE KINASE"/>
    <property type="match status" value="1"/>
</dbReference>
<evidence type="ECO:0000313" key="16">
    <source>
        <dbReference type="Proteomes" id="UP000295632"/>
    </source>
</evidence>
<dbReference type="GO" id="GO:0005524">
    <property type="term" value="F:ATP binding"/>
    <property type="evidence" value="ECO:0007669"/>
    <property type="project" value="UniProtKB-KW"/>
</dbReference>
<evidence type="ECO:0000256" key="9">
    <source>
        <dbReference type="ARBA" id="ARBA00022840"/>
    </source>
</evidence>
<keyword evidence="9" id="KW-0067">ATP-binding</keyword>
<dbReference type="PRINTS" id="PR00344">
    <property type="entry name" value="BCTRLSENSOR"/>
</dbReference>
<sequence>MFLHYILYKKSWISLIILLLIVMNTLIQFDGGISVNSYSLLYLNVLYLIIFLCFFIWRYKKETAYLKALRTLIEQMDDHWVEDLPKPQNRFPDHIMYSFLISVDQLHKKNLHDHTSAQVMEHHYLASWVHEMKAPLTAMKLTIDAHRHQTLAQKLDAQWLRLHLMVDRQLYIARLPSLESDFSVSEVVVEDMIKEEIRELSSWCMEKNISVDIDVAKRTSVLTDKKWCQFVFRQLLANAIKYSPDGESITIKMNHIEQGEVTLGITDQGPGIQPHDLPRIFDKGFTGENGRVQQAATGLGLYLAKEITKNLNIRLDVTSAVGCGTTMYMAFSKNHPFENIRVLSI</sequence>
<evidence type="ECO:0000256" key="13">
    <source>
        <dbReference type="SAM" id="Phobius"/>
    </source>
</evidence>
<dbReference type="Proteomes" id="UP000295632">
    <property type="component" value="Unassembled WGS sequence"/>
</dbReference>
<dbReference type="GO" id="GO:0016036">
    <property type="term" value="P:cellular response to phosphate starvation"/>
    <property type="evidence" value="ECO:0007669"/>
    <property type="project" value="TreeGrafter"/>
</dbReference>
<dbReference type="EMBL" id="SNYJ01000013">
    <property type="protein sequence ID" value="TDQ37372.1"/>
    <property type="molecule type" value="Genomic_DNA"/>
</dbReference>
<protein>
    <recommendedName>
        <fullName evidence="3">histidine kinase</fullName>
        <ecNumber evidence="3">2.7.13.3</ecNumber>
    </recommendedName>
</protein>
<dbReference type="InterPro" id="IPR004358">
    <property type="entry name" value="Sig_transdc_His_kin-like_C"/>
</dbReference>
<feature type="transmembrane region" description="Helical" evidence="13">
    <location>
        <begin position="12"/>
        <end position="29"/>
    </location>
</feature>
<evidence type="ECO:0000256" key="5">
    <source>
        <dbReference type="ARBA" id="ARBA00022679"/>
    </source>
</evidence>
<dbReference type="Pfam" id="PF02518">
    <property type="entry name" value="HATPase_c"/>
    <property type="match status" value="1"/>
</dbReference>
<feature type="transmembrane region" description="Helical" evidence="13">
    <location>
        <begin position="41"/>
        <end position="59"/>
    </location>
</feature>
<dbReference type="GO" id="GO:0004721">
    <property type="term" value="F:phosphoprotein phosphatase activity"/>
    <property type="evidence" value="ECO:0007669"/>
    <property type="project" value="TreeGrafter"/>
</dbReference>
<proteinExistence type="predicted"/>
<evidence type="ECO:0000313" key="15">
    <source>
        <dbReference type="EMBL" id="TDQ37372.1"/>
    </source>
</evidence>
<comment type="catalytic activity">
    <reaction evidence="1">
        <text>ATP + protein L-histidine = ADP + protein N-phospho-L-histidine.</text>
        <dbReference type="EC" id="2.7.13.3"/>
    </reaction>
</comment>
<keyword evidence="12 13" id="KW-0472">Membrane</keyword>
<dbReference type="PROSITE" id="PS50109">
    <property type="entry name" value="HIS_KIN"/>
    <property type="match status" value="1"/>
</dbReference>
<organism evidence="15 16">
    <name type="scientific">Aureibacillus halotolerans</name>
    <dbReference type="NCBI Taxonomy" id="1508390"/>
    <lineage>
        <taxon>Bacteria</taxon>
        <taxon>Bacillati</taxon>
        <taxon>Bacillota</taxon>
        <taxon>Bacilli</taxon>
        <taxon>Bacillales</taxon>
        <taxon>Bacillaceae</taxon>
        <taxon>Aureibacillus</taxon>
    </lineage>
</organism>
<dbReference type="OrthoDB" id="9780487at2"/>
<dbReference type="Gene3D" id="3.30.565.10">
    <property type="entry name" value="Histidine kinase-like ATPase, C-terminal domain"/>
    <property type="match status" value="1"/>
</dbReference>
<evidence type="ECO:0000256" key="7">
    <source>
        <dbReference type="ARBA" id="ARBA00022741"/>
    </source>
</evidence>
<keyword evidence="11" id="KW-0902">Two-component regulatory system</keyword>
<keyword evidence="4" id="KW-1003">Cell membrane</keyword>
<dbReference type="InterPro" id="IPR005467">
    <property type="entry name" value="His_kinase_dom"/>
</dbReference>
<evidence type="ECO:0000256" key="2">
    <source>
        <dbReference type="ARBA" id="ARBA00004651"/>
    </source>
</evidence>
<evidence type="ECO:0000256" key="6">
    <source>
        <dbReference type="ARBA" id="ARBA00022692"/>
    </source>
</evidence>
<evidence type="ECO:0000256" key="3">
    <source>
        <dbReference type="ARBA" id="ARBA00012438"/>
    </source>
</evidence>
<comment type="caution">
    <text evidence="15">The sequence shown here is derived from an EMBL/GenBank/DDBJ whole genome shotgun (WGS) entry which is preliminary data.</text>
</comment>
<evidence type="ECO:0000256" key="11">
    <source>
        <dbReference type="ARBA" id="ARBA00023012"/>
    </source>
</evidence>
<accession>A0A4R6TX78</accession>
<keyword evidence="8 15" id="KW-0418">Kinase</keyword>
<evidence type="ECO:0000256" key="10">
    <source>
        <dbReference type="ARBA" id="ARBA00022989"/>
    </source>
</evidence>
<dbReference type="AlphaFoldDB" id="A0A4R6TX78"/>
<comment type="subcellular location">
    <subcellularLocation>
        <location evidence="2">Cell membrane</location>
        <topology evidence="2">Multi-pass membrane protein</topology>
    </subcellularLocation>
</comment>
<dbReference type="RefSeq" id="WP_133581225.1">
    <property type="nucleotide sequence ID" value="NZ_SNYJ01000013.1"/>
</dbReference>
<feature type="domain" description="Histidine kinase" evidence="14">
    <location>
        <begin position="127"/>
        <end position="335"/>
    </location>
</feature>